<protein>
    <submittedName>
        <fullName evidence="3">Carbamoyl-phosphate synthase subunit L</fullName>
    </submittedName>
</protein>
<dbReference type="STRING" id="1499686.BN1079_01166"/>
<dbReference type="eggNOG" id="COG0189">
    <property type="taxonomic scope" value="Bacteria"/>
</dbReference>
<evidence type="ECO:0000313" key="4">
    <source>
        <dbReference type="Proteomes" id="UP000053902"/>
    </source>
</evidence>
<dbReference type="GO" id="GO:0005524">
    <property type="term" value="F:ATP binding"/>
    <property type="evidence" value="ECO:0007669"/>
    <property type="project" value="UniProtKB-UniRule"/>
</dbReference>
<reference evidence="3 4" key="1">
    <citation type="submission" date="2014-07" db="EMBL/GenBank/DDBJ databases">
        <authorList>
            <person name="Urmite Genomes Urmite Genomes"/>
        </authorList>
    </citation>
    <scope>NUCLEOTIDE SEQUENCE [LARGE SCALE GENOMIC DNA]</scope>
    <source>
        <strain evidence="3 4">20_BN</strain>
    </source>
</reference>
<dbReference type="AlphaFoldDB" id="A0A078LVI0"/>
<dbReference type="GO" id="GO:0046872">
    <property type="term" value="F:metal ion binding"/>
    <property type="evidence" value="ECO:0007669"/>
    <property type="project" value="InterPro"/>
</dbReference>
<dbReference type="EMBL" id="CCSF01000001">
    <property type="protein sequence ID" value="CDZ93861.1"/>
    <property type="molecule type" value="Genomic_DNA"/>
</dbReference>
<evidence type="ECO:0000313" key="3">
    <source>
        <dbReference type="EMBL" id="CDZ93861.1"/>
    </source>
</evidence>
<dbReference type="RefSeq" id="WP_052114434.1">
    <property type="nucleotide sequence ID" value="NZ_CCSF01000001.1"/>
</dbReference>
<feature type="domain" description="ATP-grasp" evidence="2">
    <location>
        <begin position="132"/>
        <end position="305"/>
    </location>
</feature>
<accession>A0A078LVI0</accession>
<dbReference type="PROSITE" id="PS50975">
    <property type="entry name" value="ATP_GRASP"/>
    <property type="match status" value="1"/>
</dbReference>
<dbReference type="Proteomes" id="UP000053902">
    <property type="component" value="Unassembled WGS sequence"/>
</dbReference>
<dbReference type="Gene3D" id="3.40.50.20">
    <property type="match status" value="1"/>
</dbReference>
<dbReference type="InterPro" id="IPR048764">
    <property type="entry name" value="PylC_N"/>
</dbReference>
<dbReference type="HOGENOM" id="CLU_052967_1_0_6"/>
<keyword evidence="1" id="KW-0547">Nucleotide-binding</keyword>
<sequence length="334" mass="37055">MSETGSKGAGTAVTVLVTAIGSMSAECVLRSLSSCEGVRLLGSDLHPADWLVTSTLVQGFHQLPSARYEQEYLDTILEVCRQESVTHLIPLTDPEVDVISSVRERFFDLGVTVCLPPSSCVETCRDKLLLHDRFVDDHIVQPIPSRALAQWEELRSGFPLLAKPRNGRSSEGLVKLENEQDVEHLLRRDHDRRYIVQPFYPGAVHVVDVLRNAGTGTVSVVCRKELIRTTNGAGLSVAIHGCTVLRRQAEWLADQLDVHGCICMEFLEYSGTYFLMDINPRFSAGVAFSSIAGYDMVFNALRCFLGAEIDQPVAYPDLIVARGHYEQIMSCETR</sequence>
<gene>
    <name evidence="3" type="ORF">BN1079_01166</name>
</gene>
<dbReference type="OrthoDB" id="9765608at2"/>
<proteinExistence type="predicted"/>
<dbReference type="Gene3D" id="3.30.470.20">
    <property type="entry name" value="ATP-grasp fold, B domain"/>
    <property type="match status" value="1"/>
</dbReference>
<dbReference type="Pfam" id="PF15632">
    <property type="entry name" value="ATPgrasp_Ter"/>
    <property type="match status" value="1"/>
</dbReference>
<evidence type="ECO:0000259" key="2">
    <source>
        <dbReference type="PROSITE" id="PS50975"/>
    </source>
</evidence>
<organism evidence="3 4">
    <name type="scientific">Pseudomonas saudiphocaensis</name>
    <dbReference type="NCBI Taxonomy" id="1499686"/>
    <lineage>
        <taxon>Bacteria</taxon>
        <taxon>Pseudomonadati</taxon>
        <taxon>Pseudomonadota</taxon>
        <taxon>Gammaproteobacteria</taxon>
        <taxon>Pseudomonadales</taxon>
        <taxon>Pseudomonadaceae</taxon>
        <taxon>Pseudomonas</taxon>
    </lineage>
</organism>
<dbReference type="SUPFAM" id="SSF56059">
    <property type="entry name" value="Glutathione synthetase ATP-binding domain-like"/>
    <property type="match status" value="1"/>
</dbReference>
<dbReference type="Pfam" id="PF21360">
    <property type="entry name" value="PylC-like_N"/>
    <property type="match status" value="1"/>
</dbReference>
<keyword evidence="1" id="KW-0067">ATP-binding</keyword>
<keyword evidence="4" id="KW-1185">Reference proteome</keyword>
<name>A0A078LVI0_9PSED</name>
<evidence type="ECO:0000256" key="1">
    <source>
        <dbReference type="PROSITE-ProRule" id="PRU00409"/>
    </source>
</evidence>
<dbReference type="InterPro" id="IPR011761">
    <property type="entry name" value="ATP-grasp"/>
</dbReference>